<dbReference type="EMBL" id="JAAMOZ010000001">
    <property type="protein sequence ID" value="NIH55555.1"/>
    <property type="molecule type" value="Genomic_DNA"/>
</dbReference>
<dbReference type="InterPro" id="IPR011640">
    <property type="entry name" value="Fe2_transport_prot_B_C"/>
</dbReference>
<dbReference type="Pfam" id="PF07670">
    <property type="entry name" value="Gate"/>
    <property type="match status" value="2"/>
</dbReference>
<name>A0ABX0SBZ5_9ACTN</name>
<feature type="transmembrane region" description="Helical" evidence="1">
    <location>
        <begin position="368"/>
        <end position="390"/>
    </location>
</feature>
<evidence type="ECO:0000259" key="2">
    <source>
        <dbReference type="PROSITE" id="PS51711"/>
    </source>
</evidence>
<feature type="transmembrane region" description="Helical" evidence="1">
    <location>
        <begin position="588"/>
        <end position="609"/>
    </location>
</feature>
<feature type="transmembrane region" description="Helical" evidence="1">
    <location>
        <begin position="621"/>
        <end position="641"/>
    </location>
</feature>
<accession>A0ABX0SBZ5</accession>
<sequence>MSAHHHGGGTAVVEVGARRIALVGNPNAGKSTLFNALTGLSAKVANYPGVTVSRSVGSVAVGDQRVVVEDLPGTYSLDPISPDEQIVARVIEGHEGESPDGVVVVLDATSLRRSLGLLAQVQQTGLPTLVVLTFTDELARRGGGIDLAALSDAVGNQVVPVTAGNRNQLHDLIAQLDDPCCWRVPAVPAPTDPAQVTGWVDSVLTAAGFRIPQVDARTRRIDSVLLHPVWGTVIFLVAMVVFFQVIFTVAAPIQGWIETLFGWLATLVDEYVTVGWLSGLLADGIIGGVGSVLVFLPQIALLFAMIAVLESSGYMSRVAFLMDRVMGRAGLEGRAFVAMLSSVACAVPGIMATRSLPSARDRIATMMTAPLMTCSARLPVYTMLIAMLVPSDARLGPLGLQGLVMFAMYLLGAVSAMGAAWVFKYVLRGKGPALPFYMEMPSYQAPRLSDIGHAVWDACAHFVMRVGRIILVLTIAIWALLSLPVASDQDLATAGVDPTDEVAVAEYQIDNSAAAAVGKTIQPVFEPLGFDWRITVGLLSAMGARETFVATMGQMVSADNPDDPGSALQEMTWISGPHAGQKLFTPGVAAALLVYFAFALQCTSTIAVLKQESGGWKWPVIAFVYLTALAWVSALVVKLVVEAAVG</sequence>
<dbReference type="InterPro" id="IPR050860">
    <property type="entry name" value="FeoB_GTPase"/>
</dbReference>
<keyword evidence="4" id="KW-1185">Reference proteome</keyword>
<dbReference type="InterPro" id="IPR011642">
    <property type="entry name" value="Gate_dom"/>
</dbReference>
<feature type="transmembrane region" description="Helical" evidence="1">
    <location>
        <begin position="293"/>
        <end position="315"/>
    </location>
</feature>
<dbReference type="Gene3D" id="3.40.50.300">
    <property type="entry name" value="P-loop containing nucleotide triphosphate hydrolases"/>
    <property type="match status" value="1"/>
</dbReference>
<keyword evidence="1" id="KW-0472">Membrane</keyword>
<feature type="transmembrane region" description="Helical" evidence="1">
    <location>
        <begin position="469"/>
        <end position="487"/>
    </location>
</feature>
<dbReference type="Pfam" id="PF02421">
    <property type="entry name" value="FeoB_N"/>
    <property type="match status" value="1"/>
</dbReference>
<evidence type="ECO:0000313" key="3">
    <source>
        <dbReference type="EMBL" id="NIH55555.1"/>
    </source>
</evidence>
<keyword evidence="1" id="KW-0812">Transmembrane</keyword>
<feature type="domain" description="FeoB-type G" evidence="2">
    <location>
        <begin position="17"/>
        <end position="182"/>
    </location>
</feature>
<comment type="caution">
    <text evidence="3">The sequence shown here is derived from an EMBL/GenBank/DDBJ whole genome shotgun (WGS) entry which is preliminary data.</text>
</comment>
<feature type="transmembrane region" description="Helical" evidence="1">
    <location>
        <begin position="402"/>
        <end position="423"/>
    </location>
</feature>
<dbReference type="InterPro" id="IPR027417">
    <property type="entry name" value="P-loop_NTPase"/>
</dbReference>
<reference evidence="3 4" key="1">
    <citation type="submission" date="2020-02" db="EMBL/GenBank/DDBJ databases">
        <title>Sequencing the genomes of 1000 actinobacteria strains.</title>
        <authorList>
            <person name="Klenk H.-P."/>
        </authorList>
    </citation>
    <scope>NUCLEOTIDE SEQUENCE [LARGE SCALE GENOMIC DNA]</scope>
    <source>
        <strain evidence="3 4">DSM 19609</strain>
    </source>
</reference>
<dbReference type="Pfam" id="PF07664">
    <property type="entry name" value="FeoB_C"/>
    <property type="match status" value="1"/>
</dbReference>
<evidence type="ECO:0000256" key="1">
    <source>
        <dbReference type="SAM" id="Phobius"/>
    </source>
</evidence>
<proteinExistence type="predicted"/>
<dbReference type="SUPFAM" id="SSF52540">
    <property type="entry name" value="P-loop containing nucleoside triphosphate hydrolases"/>
    <property type="match status" value="1"/>
</dbReference>
<gene>
    <name evidence="3" type="ORF">FB473_000200</name>
</gene>
<protein>
    <submittedName>
        <fullName evidence="3">Ferrous iron transport protein B</fullName>
    </submittedName>
</protein>
<dbReference type="PROSITE" id="PS51711">
    <property type="entry name" value="G_FEOB"/>
    <property type="match status" value="1"/>
</dbReference>
<keyword evidence="1" id="KW-1133">Transmembrane helix</keyword>
<dbReference type="PRINTS" id="PR00326">
    <property type="entry name" value="GTP1OBG"/>
</dbReference>
<dbReference type="PANTHER" id="PTHR43185:SF1">
    <property type="entry name" value="FE(2+) TRANSPORTER FEOB"/>
    <property type="match status" value="1"/>
</dbReference>
<dbReference type="InterPro" id="IPR030389">
    <property type="entry name" value="G_FEOB_dom"/>
</dbReference>
<feature type="transmembrane region" description="Helical" evidence="1">
    <location>
        <begin position="335"/>
        <end position="356"/>
    </location>
</feature>
<evidence type="ECO:0000313" key="4">
    <source>
        <dbReference type="Proteomes" id="UP000749311"/>
    </source>
</evidence>
<dbReference type="InterPro" id="IPR006073">
    <property type="entry name" value="GTP-bd"/>
</dbReference>
<dbReference type="CDD" id="cd01879">
    <property type="entry name" value="FeoB"/>
    <property type="match status" value="1"/>
</dbReference>
<dbReference type="PANTHER" id="PTHR43185">
    <property type="entry name" value="FERROUS IRON TRANSPORT PROTEIN B"/>
    <property type="match status" value="1"/>
</dbReference>
<dbReference type="Proteomes" id="UP000749311">
    <property type="component" value="Unassembled WGS sequence"/>
</dbReference>
<organism evidence="3 4">
    <name type="scientific">Brooklawnia cerclae</name>
    <dbReference type="NCBI Taxonomy" id="349934"/>
    <lineage>
        <taxon>Bacteria</taxon>
        <taxon>Bacillati</taxon>
        <taxon>Actinomycetota</taxon>
        <taxon>Actinomycetes</taxon>
        <taxon>Propionibacteriales</taxon>
        <taxon>Propionibacteriaceae</taxon>
        <taxon>Brooklawnia</taxon>
    </lineage>
</organism>
<feature type="transmembrane region" description="Helical" evidence="1">
    <location>
        <begin position="229"/>
        <end position="254"/>
    </location>
</feature>